<feature type="compositionally biased region" description="Basic residues" evidence="1">
    <location>
        <begin position="399"/>
        <end position="409"/>
    </location>
</feature>
<dbReference type="CDD" id="cd00027">
    <property type="entry name" value="BRCT"/>
    <property type="match status" value="1"/>
</dbReference>
<feature type="compositionally biased region" description="Low complexity" evidence="1">
    <location>
        <begin position="524"/>
        <end position="538"/>
    </location>
</feature>
<comment type="caution">
    <text evidence="3">The sequence shown here is derived from an EMBL/GenBank/DDBJ whole genome shotgun (WGS) entry which is preliminary data.</text>
</comment>
<dbReference type="GO" id="GO:0030870">
    <property type="term" value="C:Mre11 complex"/>
    <property type="evidence" value="ECO:0007669"/>
    <property type="project" value="InterPro"/>
</dbReference>
<dbReference type="PANTHER" id="PTHR12162:SF0">
    <property type="entry name" value="NIBRIN"/>
    <property type="match status" value="1"/>
</dbReference>
<dbReference type="InterPro" id="IPR001357">
    <property type="entry name" value="BRCT_dom"/>
</dbReference>
<feature type="compositionally biased region" description="Polar residues" evidence="1">
    <location>
        <begin position="418"/>
        <end position="432"/>
    </location>
</feature>
<dbReference type="EMBL" id="JAEVFJ010000004">
    <property type="protein sequence ID" value="KAH8105460.1"/>
    <property type="molecule type" value="Genomic_DNA"/>
</dbReference>
<feature type="compositionally biased region" description="Polar residues" evidence="1">
    <location>
        <begin position="571"/>
        <end position="580"/>
    </location>
</feature>
<feature type="compositionally biased region" description="Polar residues" evidence="1">
    <location>
        <begin position="823"/>
        <end position="832"/>
    </location>
</feature>
<reference evidence="3" key="1">
    <citation type="journal article" date="2021" name="New Phytol.">
        <title>Evolutionary innovations through gain and loss of genes in the ectomycorrhizal Boletales.</title>
        <authorList>
            <person name="Wu G."/>
            <person name="Miyauchi S."/>
            <person name="Morin E."/>
            <person name="Kuo A."/>
            <person name="Drula E."/>
            <person name="Varga T."/>
            <person name="Kohler A."/>
            <person name="Feng B."/>
            <person name="Cao Y."/>
            <person name="Lipzen A."/>
            <person name="Daum C."/>
            <person name="Hundley H."/>
            <person name="Pangilinan J."/>
            <person name="Johnson J."/>
            <person name="Barry K."/>
            <person name="LaButti K."/>
            <person name="Ng V."/>
            <person name="Ahrendt S."/>
            <person name="Min B."/>
            <person name="Choi I.G."/>
            <person name="Park H."/>
            <person name="Plett J.M."/>
            <person name="Magnuson J."/>
            <person name="Spatafora J.W."/>
            <person name="Nagy L.G."/>
            <person name="Henrissat B."/>
            <person name="Grigoriev I.V."/>
            <person name="Yang Z.L."/>
            <person name="Xu J."/>
            <person name="Martin F.M."/>
        </authorList>
    </citation>
    <scope>NUCLEOTIDE SEQUENCE</scope>
    <source>
        <strain evidence="3">KKN 215</strain>
    </source>
</reference>
<feature type="compositionally biased region" description="Polar residues" evidence="1">
    <location>
        <begin position="607"/>
        <end position="617"/>
    </location>
</feature>
<feature type="region of interest" description="Disordered" evidence="1">
    <location>
        <begin position="773"/>
        <end position="961"/>
    </location>
</feature>
<protein>
    <recommendedName>
        <fullName evidence="2">BRCT domain-containing protein</fullName>
    </recommendedName>
</protein>
<feature type="region of interest" description="Disordered" evidence="1">
    <location>
        <begin position="518"/>
        <end position="690"/>
    </location>
</feature>
<evidence type="ECO:0000313" key="3">
    <source>
        <dbReference type="EMBL" id="KAH8105460.1"/>
    </source>
</evidence>
<feature type="domain" description="BRCT" evidence="2">
    <location>
        <begin position="238"/>
        <end position="318"/>
    </location>
</feature>
<dbReference type="Gene3D" id="2.60.200.20">
    <property type="match status" value="1"/>
</dbReference>
<dbReference type="AlphaFoldDB" id="A0A8K0UWW7"/>
<dbReference type="PROSITE" id="PS50172">
    <property type="entry name" value="BRCT"/>
    <property type="match status" value="1"/>
</dbReference>
<dbReference type="PANTHER" id="PTHR12162">
    <property type="entry name" value="NIBRIN-RELATED"/>
    <property type="match status" value="1"/>
</dbReference>
<dbReference type="InterPro" id="IPR040227">
    <property type="entry name" value="Nibrin-rel"/>
</dbReference>
<dbReference type="GO" id="GO:0007095">
    <property type="term" value="P:mitotic G2 DNA damage checkpoint signaling"/>
    <property type="evidence" value="ECO:0007669"/>
    <property type="project" value="InterPro"/>
</dbReference>
<sequence length="961" mass="105754">MWVCTGPFDGETTGAVNFQKSKLLKPGKSYALGRKKQPLTVNHKTISQEHLVLTVRGYSEEDASDPDFVPTVEVINKGSKPRKLVRPDENDIIVNPGAAHEMRDGDAFYILTDISITLRWEKVCCYSSLPREQFQIPVKACAENGISFVMTPHPSVTHHLVSSYSLKAAIAASLLSLAHLVKPDWLEALLALGETDDTSTSALERSFSLPRISEHRPEYSPSIPSSLKSISVWEPNESRADLFRNYRFIFVGEKGREASADEKDLVKRGGGEYECFTVSGGQKAFHNILAKGSSKAKKLVLVADEHSLGIAVGKESWMEFVREAADYRLKFVRPEKLVSAVAHVDVSYVDCTFSDSDDNAAVIDRFASPLPEVVPNTLLNEPSYPRTAIASEAAENSSRPKKTLLRRRGAGPSVGVATPTQDEQPTPIQTTEAPAEQITADPDANAAMEPPPPPRRKLVRRARTPAPEPPIIGIDDPSAVLDADTVMSAVTAPDASATAQTQFDLQVPQTPARTRLKRRYGTMQQSSAQDSRSAATQSEASEPAHKKFKDLFDQSDPDKISQSGIEEYKTMFSQKQSYTQTEEDAASGSKPSQLNVVPEEEEESIAPVSQSQPTQQRGQKRKAGDEDVEMDDAENPRHKQRTSGPSGPIMGKPGDKAGSSETTDKPKGKAAKIISAKAERSQGASGGKVDKDEAFLKAVASTKRGKKKEDDFDREFNNLRISKPDLRREEAANEWSVLEDFGDDRDLRGNFMVVLEMEVYKKEPRTDQSVFRRGEGRLDWEGKPDFKKFKKKSTGERPPPIELVVEEEPRFNFGTNLRIAATQGDSIDGKSQNKQRKGRELASDSDSDDAAVPVLKRRPTKPKAAAATQKESAPPSRAASEKPVARPTRGKGKQQALFIESDEEPEVAASAQPASSAQRDNDDSDFEERRPVRKATTRRKPIDDDSDDGLAFKGFGSRRRR</sequence>
<dbReference type="OrthoDB" id="552194at2759"/>
<evidence type="ECO:0000256" key="1">
    <source>
        <dbReference type="SAM" id="MobiDB-lite"/>
    </source>
</evidence>
<feature type="compositionally biased region" description="Low complexity" evidence="1">
    <location>
        <begin position="907"/>
        <end position="918"/>
    </location>
</feature>
<name>A0A8K0UWW7_9AGAR</name>
<evidence type="ECO:0000259" key="2">
    <source>
        <dbReference type="PROSITE" id="PS50172"/>
    </source>
</evidence>
<dbReference type="GO" id="GO:0003684">
    <property type="term" value="F:damaged DNA binding"/>
    <property type="evidence" value="ECO:0007669"/>
    <property type="project" value="TreeGrafter"/>
</dbReference>
<keyword evidence="4" id="KW-1185">Reference proteome</keyword>
<feature type="region of interest" description="Disordered" evidence="1">
    <location>
        <begin position="385"/>
        <end position="432"/>
    </location>
</feature>
<accession>A0A8K0UWW7</accession>
<evidence type="ECO:0000313" key="4">
    <source>
        <dbReference type="Proteomes" id="UP000813824"/>
    </source>
</evidence>
<feature type="compositionally biased region" description="Basic and acidic residues" evidence="1">
    <location>
        <begin position="542"/>
        <end position="559"/>
    </location>
</feature>
<gene>
    <name evidence="3" type="ORF">BXZ70DRAFT_920948</name>
</gene>
<proteinExistence type="predicted"/>
<dbReference type="GO" id="GO:0000724">
    <property type="term" value="P:double-strand break repair via homologous recombination"/>
    <property type="evidence" value="ECO:0007669"/>
    <property type="project" value="TreeGrafter"/>
</dbReference>
<organism evidence="3 4">
    <name type="scientific">Cristinia sonorae</name>
    <dbReference type="NCBI Taxonomy" id="1940300"/>
    <lineage>
        <taxon>Eukaryota</taxon>
        <taxon>Fungi</taxon>
        <taxon>Dikarya</taxon>
        <taxon>Basidiomycota</taxon>
        <taxon>Agaricomycotina</taxon>
        <taxon>Agaricomycetes</taxon>
        <taxon>Agaricomycetidae</taxon>
        <taxon>Agaricales</taxon>
        <taxon>Pleurotineae</taxon>
        <taxon>Stephanosporaceae</taxon>
        <taxon>Cristinia</taxon>
    </lineage>
</organism>
<feature type="compositionally biased region" description="Basic and acidic residues" evidence="1">
    <location>
        <begin position="773"/>
        <end position="787"/>
    </location>
</feature>
<dbReference type="Proteomes" id="UP000813824">
    <property type="component" value="Unassembled WGS sequence"/>
</dbReference>